<evidence type="ECO:0000313" key="3">
    <source>
        <dbReference type="EMBL" id="MBF9073704.1"/>
    </source>
</evidence>
<dbReference type="SUPFAM" id="SSF48613">
    <property type="entry name" value="Heme oxygenase-like"/>
    <property type="match status" value="1"/>
</dbReference>
<dbReference type="InterPro" id="IPR004305">
    <property type="entry name" value="Thiaminase-2/PQQC"/>
</dbReference>
<protein>
    <submittedName>
        <fullName evidence="3">Transcriptional regulator</fullName>
    </submittedName>
</protein>
<dbReference type="InterPro" id="IPR016084">
    <property type="entry name" value="Haem_Oase-like_multi-hlx"/>
</dbReference>
<gene>
    <name evidence="3" type="ORF">I2501_37395</name>
</gene>
<accession>A0A931BAN9</accession>
<reference evidence="3" key="1">
    <citation type="submission" date="2020-11" db="EMBL/GenBank/DDBJ databases">
        <title>Isolation and identification of active actinomycetes.</title>
        <authorList>
            <person name="Yu B."/>
        </authorList>
    </citation>
    <scope>NUCLEOTIDE SEQUENCE</scope>
    <source>
        <strain evidence="3">NEAU-YB345</strain>
    </source>
</reference>
<dbReference type="Proteomes" id="UP000657385">
    <property type="component" value="Unassembled WGS sequence"/>
</dbReference>
<organism evidence="3 4">
    <name type="scientific">Streptacidiphilus fuscans</name>
    <dbReference type="NCBI Taxonomy" id="2789292"/>
    <lineage>
        <taxon>Bacteria</taxon>
        <taxon>Bacillati</taxon>
        <taxon>Actinomycetota</taxon>
        <taxon>Actinomycetes</taxon>
        <taxon>Kitasatosporales</taxon>
        <taxon>Streptomycetaceae</taxon>
        <taxon>Streptacidiphilus</taxon>
    </lineage>
</organism>
<dbReference type="EMBL" id="JADPRT010000025">
    <property type="protein sequence ID" value="MBF9073704.1"/>
    <property type="molecule type" value="Genomic_DNA"/>
</dbReference>
<keyword evidence="4" id="KW-1185">Reference proteome</keyword>
<dbReference type="Pfam" id="PF03070">
    <property type="entry name" value="TENA_THI-4"/>
    <property type="match status" value="1"/>
</dbReference>
<evidence type="ECO:0000259" key="2">
    <source>
        <dbReference type="Pfam" id="PF03070"/>
    </source>
</evidence>
<dbReference type="AlphaFoldDB" id="A0A931BAN9"/>
<comment type="pathway">
    <text evidence="1">Cofactor biosynthesis; thiamine diphosphate biosynthesis.</text>
</comment>
<sequence length="224" mass="23690">MTTAQDAADLLARVRAELAPRADENRLIGRIADGSAPPDVLAALAAQQRRIIASDRRSFLLLAARCADSPGGAYFAELAAGESQALELLAPFAAACGLADDERLRAQPPLAGCQAYPAYLAWLALNGEPTGVVLALTANFAAWGGYCATVADALRNRYGFGDRACAFFDFFAAPDPEADARALAVVAQGQAQTQARADGDVLEYGRMLQSYELMFWNTLADLAS</sequence>
<feature type="domain" description="Thiaminase-2/PQQC" evidence="2">
    <location>
        <begin position="29"/>
        <end position="155"/>
    </location>
</feature>
<dbReference type="Gene3D" id="1.20.910.10">
    <property type="entry name" value="Heme oxygenase-like"/>
    <property type="match status" value="1"/>
</dbReference>
<dbReference type="RefSeq" id="WP_196198551.1">
    <property type="nucleotide sequence ID" value="NZ_JADPRT010000025.1"/>
</dbReference>
<evidence type="ECO:0000313" key="4">
    <source>
        <dbReference type="Proteomes" id="UP000657385"/>
    </source>
</evidence>
<proteinExistence type="predicted"/>
<comment type="caution">
    <text evidence="3">The sequence shown here is derived from an EMBL/GenBank/DDBJ whole genome shotgun (WGS) entry which is preliminary data.</text>
</comment>
<evidence type="ECO:0000256" key="1">
    <source>
        <dbReference type="ARBA" id="ARBA00004948"/>
    </source>
</evidence>
<name>A0A931BAN9_9ACTN</name>